<evidence type="ECO:0000313" key="3">
    <source>
        <dbReference type="EMBL" id="AWW31865.1"/>
    </source>
</evidence>
<dbReference type="SUPFAM" id="SSF52540">
    <property type="entry name" value="P-loop containing nucleoside triphosphate hydrolases"/>
    <property type="match status" value="1"/>
</dbReference>
<dbReference type="Proteomes" id="UP000248688">
    <property type="component" value="Chromosome"/>
</dbReference>
<dbReference type="Pfam" id="PF19263">
    <property type="entry name" value="DUF5906"/>
    <property type="match status" value="1"/>
</dbReference>
<organism evidence="3 4">
    <name type="scientific">Echinicola strongylocentroti</name>
    <dbReference type="NCBI Taxonomy" id="1795355"/>
    <lineage>
        <taxon>Bacteria</taxon>
        <taxon>Pseudomonadati</taxon>
        <taxon>Bacteroidota</taxon>
        <taxon>Cytophagia</taxon>
        <taxon>Cytophagales</taxon>
        <taxon>Cyclobacteriaceae</taxon>
        <taxon>Echinicola</taxon>
    </lineage>
</organism>
<feature type="region of interest" description="Disordered" evidence="1">
    <location>
        <begin position="799"/>
        <end position="840"/>
    </location>
</feature>
<feature type="compositionally biased region" description="Basic and acidic residues" evidence="1">
    <location>
        <begin position="820"/>
        <end position="832"/>
    </location>
</feature>
<accession>A0A2Z4ILQ4</accession>
<feature type="domain" description="NrS-1 polymerase-like helicase" evidence="2">
    <location>
        <begin position="509"/>
        <end position="617"/>
    </location>
</feature>
<dbReference type="InterPro" id="IPR045455">
    <property type="entry name" value="NrS-1_pol-like_helicase"/>
</dbReference>
<name>A0A2Z4ILQ4_9BACT</name>
<reference evidence="3 4" key="1">
    <citation type="submission" date="2018-06" db="EMBL/GenBank/DDBJ databases">
        <title>Echinicola strongylocentroti sp. nov., isolated from a sea urchin Strongylocentrotus intermedius.</title>
        <authorList>
            <person name="Bae S.S."/>
        </authorList>
    </citation>
    <scope>NUCLEOTIDE SEQUENCE [LARGE SCALE GENOMIC DNA]</scope>
    <source>
        <strain evidence="3 4">MEBiC08714</strain>
    </source>
</reference>
<evidence type="ECO:0000313" key="4">
    <source>
        <dbReference type="Proteomes" id="UP000248688"/>
    </source>
</evidence>
<evidence type="ECO:0000256" key="1">
    <source>
        <dbReference type="SAM" id="MobiDB-lite"/>
    </source>
</evidence>
<protein>
    <recommendedName>
        <fullName evidence="2">NrS-1 polymerase-like helicase domain-containing protein</fullName>
    </recommendedName>
</protein>
<keyword evidence="4" id="KW-1185">Reference proteome</keyword>
<dbReference type="AlphaFoldDB" id="A0A2Z4ILQ4"/>
<dbReference type="Gene3D" id="3.40.50.300">
    <property type="entry name" value="P-loop containing nucleotide triphosphate hydrolases"/>
    <property type="match status" value="1"/>
</dbReference>
<dbReference type="InterPro" id="IPR027417">
    <property type="entry name" value="P-loop_NTPase"/>
</dbReference>
<evidence type="ECO:0000259" key="2">
    <source>
        <dbReference type="Pfam" id="PF19263"/>
    </source>
</evidence>
<dbReference type="KEGG" id="est:DN752_17955"/>
<gene>
    <name evidence="3" type="ORF">DN752_17955</name>
</gene>
<dbReference type="RefSeq" id="WP_112785238.1">
    <property type="nucleotide sequence ID" value="NZ_CP030041.1"/>
</dbReference>
<dbReference type="OrthoDB" id="608366at2"/>
<dbReference type="EMBL" id="CP030041">
    <property type="protein sequence ID" value="AWW31865.1"/>
    <property type="molecule type" value="Genomic_DNA"/>
</dbReference>
<proteinExistence type="predicted"/>
<sequence length="840" mass="99160">MPTNQKISNDVELYYEKRLRALDISEEANSLTTPVFKSVEGGWIETEETKTHKLLEPCEKGIQINYFNVTGSPLRWRKEGNKWENNFVRIRLEKERTYEKDGKKQTAKYHQEKGSGQYPYLTPGIIKAWIDRKNSQIETLVLIEGEFKALKAWMEKSKIKGMEGVEFMGIPGIHGFYGGDTNHKREINELIQKVIIDCKVKNIVMLLDADALVVKWAEDKDLYIRQKSFANAVGNFRNSLHLLIEDKNVPLSQVYFMHGKSKLVDTAKGLDDLLIQTPAKAKDIFEDLTQFHFAKRWFDGIILTDGQQSTIDKHFGLHGRNQFYNIYKEYIGSRPFIYQKIKYEWTGEELAYVKIEDADRYMRIGIDWVKIIQIPNRYGLLETKVKRWSVAEIKRDYPQAIANRMINEQIPKYDSYHVEPNWDPVSYKRVVYGCYNLMEPLVHEPKPGRVDTTLQFIKHLFQGKGRIWWDEEEEMYKEEAYKGDQFTVAMDYLTIQLQHPKEMLPVPCLVSPENGTGKSTFIKWLCMVYNGNGTVLNNDRFKMNFNGHYATKFIIGLDEGFLEVDKKAEKEKLKQLVTSDTIFLENKGMDIQEIPYYGKLIICSNDADNLMKMEDEETRWFVVKVPKLRTRDPFMVDKMKEEIPAWIHFLANRKVFHEKKDRLWFEPQDFITDQMREIVEVTKNQVDASVENWVKEMFLTYKIPELKISRPRMLHYINETKKYKIDEEKLKYYMEKKRGFSLGKTARCKIPSTIVNIQEDNTPHINYYTEIARPYILKPEEWLNEIEMKEFKSPWAFKKEDMEDDDDQTPSGSFEDQQSLDDKQYKQEELWQKKKGPAPF</sequence>